<keyword evidence="1 3" id="KW-0328">Glycosyltransferase</keyword>
<evidence type="ECO:0000313" key="7">
    <source>
        <dbReference type="Proteomes" id="UP000198287"/>
    </source>
</evidence>
<dbReference type="Gene3D" id="3.40.50.11350">
    <property type="match status" value="1"/>
</dbReference>
<accession>A0A226EBY3</accession>
<evidence type="ECO:0000256" key="3">
    <source>
        <dbReference type="PROSITE-ProRule" id="PRU00992"/>
    </source>
</evidence>
<dbReference type="Pfam" id="PF19745">
    <property type="entry name" value="FUT8_N_cat"/>
    <property type="match status" value="1"/>
</dbReference>
<sequence length="439" mass="51194">MTCKSRRSRVFIGVVILVTFYYTFAYFGYYGKRHCLTFWNEEVTPHMFSPWRLTCNQAEEKSRLESFLLRYRNESRVMYHTKKDVNNVPILSTSLTEKIDAIQRMGCDQPNFMCGHKDRCGLACQIHHRIGCLLISYVTNMPLIHTVDRDEWSYSNKWSDAFLPMGSNCTPGKNTYTWDWLPDPNSASKCHNVLLDNFGTEIPYPLSWGIPVTQEFHNSINSLKPKIPDPFVWMIGQFAKYAMRLNQTMEQKIQLWKKEVGFNPENATIIGMQIRRTDKTDEGLDTFHELDEYFIEAEAYFKKIELSQSSGRESLPRIVYLSSDNTTVLEDAKTRYPSWKIIGFHSTLSESLTSRKHGLFEIVRDIVLLSECDYIICGLSSNVCRLLYEIQTYKDFMYDSPHLKSLDGDYDYALKGLHTMSRENMKIWTISDKFAQNCV</sequence>
<dbReference type="GO" id="GO:0006487">
    <property type="term" value="P:protein N-linked glycosylation"/>
    <property type="evidence" value="ECO:0007669"/>
    <property type="project" value="TreeGrafter"/>
</dbReference>
<dbReference type="OMA" id="SASKCHN"/>
<keyword evidence="4" id="KW-1133">Transmembrane helix</keyword>
<dbReference type="PROSITE" id="PS51659">
    <property type="entry name" value="GT23"/>
    <property type="match status" value="1"/>
</dbReference>
<feature type="region of interest" description="Important for donor substrate binding" evidence="3">
    <location>
        <begin position="275"/>
        <end position="276"/>
    </location>
</feature>
<keyword evidence="4" id="KW-0812">Transmembrane</keyword>
<dbReference type="InterPro" id="IPR045573">
    <property type="entry name" value="Fut8_N_cat"/>
</dbReference>
<feature type="domain" description="GT23" evidence="5">
    <location>
        <begin position="107"/>
        <end position="406"/>
    </location>
</feature>
<dbReference type="EMBL" id="LNIX01000005">
    <property type="protein sequence ID" value="OXA54271.1"/>
    <property type="molecule type" value="Genomic_DNA"/>
</dbReference>
<dbReference type="InterPro" id="IPR027350">
    <property type="entry name" value="GT23_dom"/>
</dbReference>
<gene>
    <name evidence="6" type="ORF">Fcan01_10861</name>
</gene>
<evidence type="ECO:0000256" key="2">
    <source>
        <dbReference type="ARBA" id="ARBA00022679"/>
    </source>
</evidence>
<dbReference type="PANTHER" id="PTHR13132">
    <property type="entry name" value="ALPHA- 1,6 -FUCOSYLTRANSFERASE"/>
    <property type="match status" value="1"/>
</dbReference>
<organism evidence="6 7">
    <name type="scientific">Folsomia candida</name>
    <name type="common">Springtail</name>
    <dbReference type="NCBI Taxonomy" id="158441"/>
    <lineage>
        <taxon>Eukaryota</taxon>
        <taxon>Metazoa</taxon>
        <taxon>Ecdysozoa</taxon>
        <taxon>Arthropoda</taxon>
        <taxon>Hexapoda</taxon>
        <taxon>Collembola</taxon>
        <taxon>Entomobryomorpha</taxon>
        <taxon>Isotomoidea</taxon>
        <taxon>Isotomidae</taxon>
        <taxon>Proisotominae</taxon>
        <taxon>Folsomia</taxon>
    </lineage>
</organism>
<keyword evidence="2 3" id="KW-0808">Transferase</keyword>
<comment type="caution">
    <text evidence="6">The sequence shown here is derived from an EMBL/GenBank/DDBJ whole genome shotgun (WGS) entry which is preliminary data.</text>
</comment>
<dbReference type="PANTHER" id="PTHR13132:SF29">
    <property type="entry name" value="ALPHA-(1,6)-FUCOSYLTRANSFERASE"/>
    <property type="match status" value="1"/>
</dbReference>
<dbReference type="AlphaFoldDB" id="A0A226EBY3"/>
<dbReference type="GO" id="GO:0046921">
    <property type="term" value="F:alpha-(1-&gt;6)-fucosyltransferase activity"/>
    <property type="evidence" value="ECO:0007669"/>
    <property type="project" value="TreeGrafter"/>
</dbReference>
<dbReference type="STRING" id="158441.A0A226EBY3"/>
<evidence type="ECO:0000256" key="1">
    <source>
        <dbReference type="ARBA" id="ARBA00022676"/>
    </source>
</evidence>
<comment type="similarity">
    <text evidence="3">Belongs to the glycosyltransferase 23 family.</text>
</comment>
<protein>
    <submittedName>
        <fullName evidence="6">Alpha-(1,6)-fucosyltransferase</fullName>
    </submittedName>
</protein>
<evidence type="ECO:0000259" key="5">
    <source>
        <dbReference type="PROSITE" id="PS51659"/>
    </source>
</evidence>
<evidence type="ECO:0000313" key="6">
    <source>
        <dbReference type="EMBL" id="OXA54271.1"/>
    </source>
</evidence>
<evidence type="ECO:0000256" key="4">
    <source>
        <dbReference type="SAM" id="Phobius"/>
    </source>
</evidence>
<dbReference type="Proteomes" id="UP000198287">
    <property type="component" value="Unassembled WGS sequence"/>
</dbReference>
<name>A0A226EBY3_FOLCA</name>
<keyword evidence="4" id="KW-0472">Membrane</keyword>
<proteinExistence type="inferred from homology"/>
<dbReference type="OrthoDB" id="2014825at2759"/>
<feature type="transmembrane region" description="Helical" evidence="4">
    <location>
        <begin position="12"/>
        <end position="31"/>
    </location>
</feature>
<reference evidence="6 7" key="1">
    <citation type="submission" date="2015-12" db="EMBL/GenBank/DDBJ databases">
        <title>The genome of Folsomia candida.</title>
        <authorList>
            <person name="Faddeeva A."/>
            <person name="Derks M.F."/>
            <person name="Anvar Y."/>
            <person name="Smit S."/>
            <person name="Van Straalen N."/>
            <person name="Roelofs D."/>
        </authorList>
    </citation>
    <scope>NUCLEOTIDE SEQUENCE [LARGE SCALE GENOMIC DNA]</scope>
    <source>
        <strain evidence="6 7">VU population</strain>
        <tissue evidence="6">Whole body</tissue>
    </source>
</reference>
<keyword evidence="7" id="KW-1185">Reference proteome</keyword>